<protein>
    <recommendedName>
        <fullName evidence="5">Integral membrane protein</fullName>
    </recommendedName>
</protein>
<proteinExistence type="predicted"/>
<feature type="transmembrane region" description="Helical" evidence="2">
    <location>
        <begin position="83"/>
        <end position="102"/>
    </location>
</feature>
<dbReference type="EMBL" id="JAAFYZ010000013">
    <property type="protein sequence ID" value="MBS2546458.1"/>
    <property type="molecule type" value="Genomic_DNA"/>
</dbReference>
<evidence type="ECO:0000313" key="4">
    <source>
        <dbReference type="Proteomes" id="UP000730482"/>
    </source>
</evidence>
<feature type="region of interest" description="Disordered" evidence="1">
    <location>
        <begin position="1"/>
        <end position="24"/>
    </location>
</feature>
<dbReference type="Proteomes" id="UP000730482">
    <property type="component" value="Unassembled WGS sequence"/>
</dbReference>
<name>A0ABS5KJH7_9ACTN</name>
<evidence type="ECO:0000256" key="2">
    <source>
        <dbReference type="SAM" id="Phobius"/>
    </source>
</evidence>
<gene>
    <name evidence="3" type="ORF">KGQ19_06230</name>
</gene>
<feature type="transmembrane region" description="Helical" evidence="2">
    <location>
        <begin position="150"/>
        <end position="168"/>
    </location>
</feature>
<keyword evidence="2" id="KW-0812">Transmembrane</keyword>
<feature type="transmembrane region" description="Helical" evidence="2">
    <location>
        <begin position="52"/>
        <end position="71"/>
    </location>
</feature>
<keyword evidence="2" id="KW-1133">Transmembrane helix</keyword>
<keyword evidence="4" id="KW-1185">Reference proteome</keyword>
<keyword evidence="2" id="KW-0472">Membrane</keyword>
<sequence length="240" mass="24714">MSDAMPTAKTATATATETGAEPPTPTLRAGRAVVFAALCVLVGAVGHDAFSVGGIPVWALLVGGGATFVVVQPFTRRERGLPVILALMAAVQVGLHELFAAAQRGSGSMSMPMAMPARGRFWCGHSEPPGVTQAVHNAAGATPSQHSMTVGMWAAHIVAALVAAWWLRRGEAAVWSLARTLGLALVAPLVLLVAALVPWTPPRLAVGAPVTTAPARLGPGRLLRFELARRGPPMTAAAFC</sequence>
<comment type="caution">
    <text evidence="3">The sequence shown here is derived from an EMBL/GenBank/DDBJ whole genome shotgun (WGS) entry which is preliminary data.</text>
</comment>
<reference evidence="3 4" key="1">
    <citation type="submission" date="2020-02" db="EMBL/GenBank/DDBJ databases">
        <title>Acidophilic actinobacteria isolated from forest soil.</title>
        <authorList>
            <person name="Golinska P."/>
        </authorList>
    </citation>
    <scope>NUCLEOTIDE SEQUENCE [LARGE SCALE GENOMIC DNA]</scope>
    <source>
        <strain evidence="3 4">NL8</strain>
    </source>
</reference>
<evidence type="ECO:0008006" key="5">
    <source>
        <dbReference type="Google" id="ProtNLM"/>
    </source>
</evidence>
<feature type="compositionally biased region" description="Low complexity" evidence="1">
    <location>
        <begin position="1"/>
        <end position="21"/>
    </location>
</feature>
<organism evidence="3 4">
    <name type="scientific">Catenulispora pinistramenti</name>
    <dbReference type="NCBI Taxonomy" id="2705254"/>
    <lineage>
        <taxon>Bacteria</taxon>
        <taxon>Bacillati</taxon>
        <taxon>Actinomycetota</taxon>
        <taxon>Actinomycetes</taxon>
        <taxon>Catenulisporales</taxon>
        <taxon>Catenulisporaceae</taxon>
        <taxon>Catenulispora</taxon>
    </lineage>
</organism>
<dbReference type="RefSeq" id="WP_212008106.1">
    <property type="nucleotide sequence ID" value="NZ_JAAFYZ010000013.1"/>
</dbReference>
<feature type="transmembrane region" description="Helical" evidence="2">
    <location>
        <begin position="180"/>
        <end position="199"/>
    </location>
</feature>
<accession>A0ABS5KJH7</accession>
<evidence type="ECO:0000256" key="1">
    <source>
        <dbReference type="SAM" id="MobiDB-lite"/>
    </source>
</evidence>
<evidence type="ECO:0000313" key="3">
    <source>
        <dbReference type="EMBL" id="MBS2546458.1"/>
    </source>
</evidence>